<feature type="transmembrane region" description="Helical" evidence="3">
    <location>
        <begin position="301"/>
        <end position="325"/>
    </location>
</feature>
<dbReference type="GO" id="GO:0016616">
    <property type="term" value="F:oxidoreductase activity, acting on the CH-OH group of donors, NAD or NADP as acceptor"/>
    <property type="evidence" value="ECO:0007669"/>
    <property type="project" value="InterPro"/>
</dbReference>
<proteinExistence type="inferred from homology"/>
<dbReference type="PANTHER" id="PTHR43245:SF51">
    <property type="entry name" value="SHORT CHAIN DEHYDROGENASE_REDUCTASE FAMILY 42E, MEMBER 2"/>
    <property type="match status" value="1"/>
</dbReference>
<dbReference type="GeneID" id="116936749"/>
<keyword evidence="3" id="KW-1133">Transmembrane helix</keyword>
<dbReference type="AlphaFoldDB" id="A0A0P5KWY2"/>
<dbReference type="RefSeq" id="XP_045026078.1">
    <property type="nucleotide sequence ID" value="XM_045170143.1"/>
</dbReference>
<evidence type="ECO:0000313" key="4">
    <source>
        <dbReference type="EMBL" id="JAN60664.1"/>
    </source>
</evidence>
<evidence type="ECO:0000256" key="2">
    <source>
        <dbReference type="ARBA" id="ARBA00023002"/>
    </source>
</evidence>
<sequence length="379" mass="42736">MSDESSCRFLVTGGSGPIGFHIGLRLLQLKHEVILFDINYPSEKWDSNIRFSSEGNSGEIEEMTCSFGKMKFVKGDVRDINILMKITHNVTCVIHTVGYGMSGEQQIPRYFSMMEEINVHGTRNVIEACAHNHVRGLVYTSTTNVIFGGDAILNGDESLPYFPLHRHVDHYSRTKAIAEQLVLTSNGRGDLQTCALRLTGVMGPGDTRILPRATWAIKNGFLMFNIADQHGALIDWIGRDNAVQGHVKAALKLANLDRKNPKIGGQAFFLSDGRPISGIDYLKPIYQHYGQPLPTVTVPLWIARFFVLLFMWIQSLLFAFSIDFVPVCNHSEFQNSFITHYFSIDKARKYLDYEPVKPNDLSDVIDSLAKNEVQYNVHY</sequence>
<dbReference type="Pfam" id="PF01073">
    <property type="entry name" value="3Beta_HSD"/>
    <property type="match status" value="1"/>
</dbReference>
<evidence type="ECO:0000256" key="3">
    <source>
        <dbReference type="RuleBase" id="RU004475"/>
    </source>
</evidence>
<dbReference type="KEGG" id="dmk:116936749"/>
<dbReference type="SUPFAM" id="SSF51735">
    <property type="entry name" value="NAD(P)-binding Rossmann-fold domains"/>
    <property type="match status" value="1"/>
</dbReference>
<dbReference type="OrthoDB" id="2735536at2759"/>
<dbReference type="InterPro" id="IPR002225">
    <property type="entry name" value="3Beta_OHSteriod_DH/Estase"/>
</dbReference>
<keyword evidence="2 3" id="KW-0560">Oxidoreductase</keyword>
<reference evidence="4" key="1">
    <citation type="submission" date="2015-10" db="EMBL/GenBank/DDBJ databases">
        <title>EvidentialGene: Evidence-directed Construction of Complete mRNA Transcriptomes without Genomes.</title>
        <authorList>
            <person name="Gilbert D.G."/>
        </authorList>
    </citation>
    <scope>NUCLEOTIDE SEQUENCE</scope>
</reference>
<keyword evidence="3" id="KW-0472">Membrane</keyword>
<dbReference type="GO" id="GO:0006694">
    <property type="term" value="P:steroid biosynthetic process"/>
    <property type="evidence" value="ECO:0007669"/>
    <property type="project" value="InterPro"/>
</dbReference>
<evidence type="ECO:0000256" key="1">
    <source>
        <dbReference type="ARBA" id="ARBA00009219"/>
    </source>
</evidence>
<organism evidence="4">
    <name type="scientific">Daphnia magna</name>
    <dbReference type="NCBI Taxonomy" id="35525"/>
    <lineage>
        <taxon>Eukaryota</taxon>
        <taxon>Metazoa</taxon>
        <taxon>Ecdysozoa</taxon>
        <taxon>Arthropoda</taxon>
        <taxon>Crustacea</taxon>
        <taxon>Branchiopoda</taxon>
        <taxon>Diplostraca</taxon>
        <taxon>Cladocera</taxon>
        <taxon>Anomopoda</taxon>
        <taxon>Daphniidae</taxon>
        <taxon>Daphnia</taxon>
    </lineage>
</organism>
<dbReference type="PANTHER" id="PTHR43245">
    <property type="entry name" value="BIFUNCTIONAL POLYMYXIN RESISTANCE PROTEIN ARNA"/>
    <property type="match status" value="1"/>
</dbReference>
<comment type="similarity">
    <text evidence="1 3">Belongs to the 3-beta-HSD family.</text>
</comment>
<dbReference type="InterPro" id="IPR050177">
    <property type="entry name" value="Lipid_A_modif_metabolic_enz"/>
</dbReference>
<dbReference type="EMBL" id="GDIQ01034073">
    <property type="protein sequence ID" value="JAN60664.1"/>
    <property type="molecule type" value="Transcribed_RNA"/>
</dbReference>
<dbReference type="InterPro" id="IPR036291">
    <property type="entry name" value="NAD(P)-bd_dom_sf"/>
</dbReference>
<accession>A0A0P5KWY2</accession>
<protein>
    <submittedName>
        <fullName evidence="4">Hydroxysteroid dehydrogenase</fullName>
    </submittedName>
</protein>
<dbReference type="Gene3D" id="3.40.50.720">
    <property type="entry name" value="NAD(P)-binding Rossmann-like Domain"/>
    <property type="match status" value="1"/>
</dbReference>
<name>A0A0P5KWY2_9CRUS</name>
<keyword evidence="3" id="KW-0812">Transmembrane</keyword>